<protein>
    <submittedName>
        <fullName evidence="1">Uncharacterized protein</fullName>
    </submittedName>
</protein>
<accession>A0ABV7I3B8</accession>
<proteinExistence type="predicted"/>
<reference evidence="2" key="1">
    <citation type="journal article" date="2019" name="Int. J. Syst. Evol. Microbiol.">
        <title>The Global Catalogue of Microorganisms (GCM) 10K type strain sequencing project: providing services to taxonomists for standard genome sequencing and annotation.</title>
        <authorList>
            <consortium name="The Broad Institute Genomics Platform"/>
            <consortium name="The Broad Institute Genome Sequencing Center for Infectious Disease"/>
            <person name="Wu L."/>
            <person name="Ma J."/>
        </authorList>
    </citation>
    <scope>NUCLEOTIDE SEQUENCE [LARGE SCALE GENOMIC DNA]</scope>
    <source>
        <strain evidence="2">KCTC 52231</strain>
    </source>
</reference>
<gene>
    <name evidence="1" type="ORF">ACFOHV_06675</name>
</gene>
<evidence type="ECO:0000313" key="1">
    <source>
        <dbReference type="EMBL" id="MFC3162962.1"/>
    </source>
</evidence>
<dbReference type="Proteomes" id="UP001595647">
    <property type="component" value="Unassembled WGS sequence"/>
</dbReference>
<organism evidence="1 2">
    <name type="scientific">Ciceribacter thiooxidans</name>
    <dbReference type="NCBI Taxonomy" id="1969821"/>
    <lineage>
        <taxon>Bacteria</taxon>
        <taxon>Pseudomonadati</taxon>
        <taxon>Pseudomonadota</taxon>
        <taxon>Alphaproteobacteria</taxon>
        <taxon>Hyphomicrobiales</taxon>
        <taxon>Rhizobiaceae</taxon>
        <taxon>Ciceribacter</taxon>
    </lineage>
</organism>
<sequence>MMFGEAAPSSAVTEFATCSAFGMQLVGGALPFFDPYGWTPDLGFDAALDAMGWTSSVTSGGSADEAFERLRRELVYGPVWVGPLEMGWLRYQPGMNGPIGADHYLVVLAIEGDRLRMHDPQGYPYATLPIGDFLEAWRAESIDYGLPFTMRANFRRLQVVHEEDVIRATLPAAAAWLSMQQQENLPEGTLGNGDAATALASMIETGCDESLRGHLIHFAVRVGARRLADAATCLARIGCRDAAQVLSEQAVLVGSLQYSLSTARDAEAATVVRRLAVTYQQLSAALPS</sequence>
<name>A0ABV7I3B8_9HYPH</name>
<evidence type="ECO:0000313" key="2">
    <source>
        <dbReference type="Proteomes" id="UP001595647"/>
    </source>
</evidence>
<comment type="caution">
    <text evidence="1">The sequence shown here is derived from an EMBL/GenBank/DDBJ whole genome shotgun (WGS) entry which is preliminary data.</text>
</comment>
<keyword evidence="2" id="KW-1185">Reference proteome</keyword>
<dbReference type="EMBL" id="JBHRTG010000006">
    <property type="protein sequence ID" value="MFC3162962.1"/>
    <property type="molecule type" value="Genomic_DNA"/>
</dbReference>
<dbReference type="RefSeq" id="WP_244658911.1">
    <property type="nucleotide sequence ID" value="NZ_CP059897.1"/>
</dbReference>